<evidence type="ECO:0000256" key="1">
    <source>
        <dbReference type="SAM" id="Phobius"/>
    </source>
</evidence>
<comment type="caution">
    <text evidence="2">The sequence shown here is derived from an EMBL/GenBank/DDBJ whole genome shotgun (WGS) entry which is preliminary data.</text>
</comment>
<evidence type="ECO:0000313" key="3">
    <source>
        <dbReference type="Proteomes" id="UP000306416"/>
    </source>
</evidence>
<evidence type="ECO:0000313" key="2">
    <source>
        <dbReference type="EMBL" id="TGU70208.1"/>
    </source>
</evidence>
<sequence length="1069" mass="116966">MRKSEEQAISIGVVFAALVLSLCAAGGVILSARYFRASQGYPDFIVGAITVPAINKSYDYLAIGVFCAVFGLVFMASRMLIATLGRGDERGPMAEAFNNLSSACVLPALLWAGAQFVALKPDYGIPAISCAAIALTLLSATGLTRFKEEVTARDVTDIVGGILLMAFFGVMAILALLTFAGRASVELHERLVFLGQAVHITSVVRIFAILALIAAILVFALSDSVEKLKQRIFRAVLAFQLPLPLLLFVLVPPPWKEDDRLFQGYSPSPYLFAVIWTVVAISVAALLKRNRTEPVHLGDTISSWSLLPIIVFLKANGATLPVYPGDDYHFGEKLLPWQQLTSQGKLPFVDLNYPRGMVYLLYGFSNSLFFDGSAPSMMIVGRMIYIATAALTFLMLRNLLPAAIAFVIALTIPVLSEHYYFVLPAFLVLLAPQLLRREKAWLVAWMGTSCFMVFYMMSTGTAFALATAPFALLMAVRGWRRDLRGFLYMVGALAVIVALLCVVTPAGRIALNLITFLRENSAANTAANGISWVSTLFSTTDGDGVLKSALLMEIIRFGWVICMPFLTLFIWSRAREESGNGPDVTLALAACTLLFLVISSMYSFGRIDPAITRTGTLTLWLVGGVVPILAFHVTAPRHWSLIALACSFFGGLGTGIYDRYPEPVDYLRLPFQEVQVDAKARASMDRNSALPPHIGNLILPDRRFDELVELRRELSELLHEGETYLDLTNHAARYYFLNLPAPLLEAAIYNAPSTAMQQRMLARVGDRLPPVILVWGDNILHDGGPLPLRANTIYRRVALSYQPIKRGRFIFLVQPDRARTLPTIPQLEQVPLAPKDDAAWGTVTAGNGLVLEDPIHLLAVAPGDSIVLPDGSSRSIAGMQGATIRFSGPPVRKSQLSQWRTVVLKRTEPLSPSKKAETERALLSKAFKPEVLGKIPVAWGHSLASLQPRLASTGKAAAVTTKTSAQIDTKPLHLKGSETSFLRVDFSCASGTRFPQQDLVLSWVEKVKDPQRAENSIRFTAENGSLLIPLDSAPNWLFVDQPESMSISSTGAPACSEIRVANVEFYRRK</sequence>
<keyword evidence="1" id="KW-0472">Membrane</keyword>
<dbReference type="RefSeq" id="WP_135872543.1">
    <property type="nucleotide sequence ID" value="NZ_SRSC01000005.1"/>
</dbReference>
<feature type="transmembrane region" description="Helical" evidence="1">
    <location>
        <begin position="584"/>
        <end position="605"/>
    </location>
</feature>
<feature type="transmembrane region" description="Helical" evidence="1">
    <location>
        <begin position="486"/>
        <end position="511"/>
    </location>
</feature>
<feature type="transmembrane region" description="Helical" evidence="1">
    <location>
        <begin position="554"/>
        <end position="572"/>
    </location>
</feature>
<organism evidence="2 3">
    <name type="scientific">Geomonas terrae</name>
    <dbReference type="NCBI Taxonomy" id="2562681"/>
    <lineage>
        <taxon>Bacteria</taxon>
        <taxon>Pseudomonadati</taxon>
        <taxon>Thermodesulfobacteriota</taxon>
        <taxon>Desulfuromonadia</taxon>
        <taxon>Geobacterales</taxon>
        <taxon>Geobacteraceae</taxon>
        <taxon>Geomonas</taxon>
    </lineage>
</organism>
<name>A0A4S1CA93_9BACT</name>
<dbReference type="AlphaFoldDB" id="A0A4S1CA93"/>
<keyword evidence="3" id="KW-1185">Reference proteome</keyword>
<feature type="transmembrane region" description="Helical" evidence="1">
    <location>
        <begin position="158"/>
        <end position="180"/>
    </location>
</feature>
<dbReference type="Proteomes" id="UP000306416">
    <property type="component" value="Unassembled WGS sequence"/>
</dbReference>
<feature type="transmembrane region" description="Helical" evidence="1">
    <location>
        <begin position="12"/>
        <end position="35"/>
    </location>
</feature>
<reference evidence="2 3" key="1">
    <citation type="submission" date="2019-04" db="EMBL/GenBank/DDBJ databases">
        <title>Geobacter oryzae sp. nov., ferric-reducing bacteria isolated from paddy soil.</title>
        <authorList>
            <person name="Xu Z."/>
            <person name="Masuda Y."/>
            <person name="Itoh H."/>
            <person name="Senoo K."/>
        </authorList>
    </citation>
    <scope>NUCLEOTIDE SEQUENCE [LARGE SCALE GENOMIC DNA]</scope>
    <source>
        <strain evidence="2 3">Red111</strain>
    </source>
</reference>
<gene>
    <name evidence="2" type="ORF">E4633_18590</name>
</gene>
<feature type="transmembrane region" description="Helical" evidence="1">
    <location>
        <begin position="200"/>
        <end position="220"/>
    </location>
</feature>
<feature type="transmembrane region" description="Helical" evidence="1">
    <location>
        <begin position="641"/>
        <end position="660"/>
    </location>
</feature>
<feature type="transmembrane region" description="Helical" evidence="1">
    <location>
        <begin position="96"/>
        <end position="117"/>
    </location>
</feature>
<feature type="transmembrane region" description="Helical" evidence="1">
    <location>
        <begin position="123"/>
        <end position="146"/>
    </location>
</feature>
<feature type="transmembrane region" description="Helical" evidence="1">
    <location>
        <begin position="232"/>
        <end position="250"/>
    </location>
</feature>
<feature type="transmembrane region" description="Helical" evidence="1">
    <location>
        <begin position="442"/>
        <end position="466"/>
    </location>
</feature>
<protein>
    <submittedName>
        <fullName evidence="2">Uncharacterized protein</fullName>
    </submittedName>
</protein>
<feature type="transmembrane region" description="Helical" evidence="1">
    <location>
        <begin position="60"/>
        <end position="84"/>
    </location>
</feature>
<feature type="transmembrane region" description="Helical" evidence="1">
    <location>
        <begin position="384"/>
        <end position="412"/>
    </location>
</feature>
<keyword evidence="1" id="KW-0812">Transmembrane</keyword>
<keyword evidence="1" id="KW-1133">Transmembrane helix</keyword>
<dbReference type="EMBL" id="SRSC01000005">
    <property type="protein sequence ID" value="TGU70208.1"/>
    <property type="molecule type" value="Genomic_DNA"/>
</dbReference>
<accession>A0A4S1CA93</accession>
<proteinExistence type="predicted"/>
<feature type="transmembrane region" description="Helical" evidence="1">
    <location>
        <begin position="270"/>
        <end position="287"/>
    </location>
</feature>
<feature type="transmembrane region" description="Helical" evidence="1">
    <location>
        <begin position="617"/>
        <end position="635"/>
    </location>
</feature>